<name>A0A0K2TCG6_LEPSM</name>
<protein>
    <submittedName>
        <fullName evidence="1">Uncharacterized protein</fullName>
    </submittedName>
</protein>
<dbReference type="AlphaFoldDB" id="A0A0K2TCG6"/>
<evidence type="ECO:0000313" key="1">
    <source>
        <dbReference type="EMBL" id="CDW23530.1"/>
    </source>
</evidence>
<organism evidence="1">
    <name type="scientific">Lepeophtheirus salmonis</name>
    <name type="common">Salmon louse</name>
    <name type="synonym">Caligus salmonis</name>
    <dbReference type="NCBI Taxonomy" id="72036"/>
    <lineage>
        <taxon>Eukaryota</taxon>
        <taxon>Metazoa</taxon>
        <taxon>Ecdysozoa</taxon>
        <taxon>Arthropoda</taxon>
        <taxon>Crustacea</taxon>
        <taxon>Multicrustacea</taxon>
        <taxon>Hexanauplia</taxon>
        <taxon>Copepoda</taxon>
        <taxon>Siphonostomatoida</taxon>
        <taxon>Caligidae</taxon>
        <taxon>Lepeophtheirus</taxon>
    </lineage>
</organism>
<feature type="non-terminal residue" evidence="1">
    <location>
        <position position="1"/>
    </location>
</feature>
<accession>A0A0K2TCG6</accession>
<reference evidence="1" key="1">
    <citation type="submission" date="2014-05" db="EMBL/GenBank/DDBJ databases">
        <authorList>
            <person name="Chronopoulou M."/>
        </authorList>
    </citation>
    <scope>NUCLEOTIDE SEQUENCE</scope>
    <source>
        <tissue evidence="1">Whole organism</tissue>
    </source>
</reference>
<dbReference type="EMBL" id="HACA01006169">
    <property type="protein sequence ID" value="CDW23530.1"/>
    <property type="molecule type" value="Transcribed_RNA"/>
</dbReference>
<proteinExistence type="predicted"/>
<sequence>CGVGAVLKNEPIIGFNRLLDEFYHYFPDFKSDTTQ</sequence>